<evidence type="ECO:0000313" key="3">
    <source>
        <dbReference type="EMBL" id="MBD1395017.1"/>
    </source>
</evidence>
<dbReference type="SUPFAM" id="SSF55154">
    <property type="entry name" value="CYTH-like phosphatases"/>
    <property type="match status" value="1"/>
</dbReference>
<dbReference type="SMART" id="SM01118">
    <property type="entry name" value="CYTH"/>
    <property type="match status" value="1"/>
</dbReference>
<dbReference type="Proteomes" id="UP000619078">
    <property type="component" value="Unassembled WGS sequence"/>
</dbReference>
<feature type="domain" description="CYTH" evidence="2">
    <location>
        <begin position="2"/>
        <end position="149"/>
    </location>
</feature>
<dbReference type="PIRSF" id="PIRSF016487">
    <property type="entry name" value="CYTH_UCP016487"/>
    <property type="match status" value="1"/>
</dbReference>
<dbReference type="InterPro" id="IPR033469">
    <property type="entry name" value="CYTH-like_dom_sf"/>
</dbReference>
<evidence type="ECO:0000259" key="2">
    <source>
        <dbReference type="PROSITE" id="PS51707"/>
    </source>
</evidence>
<dbReference type="PROSITE" id="PS51707">
    <property type="entry name" value="CYTH"/>
    <property type="match status" value="1"/>
</dbReference>
<protein>
    <submittedName>
        <fullName evidence="3">CYTH domain-containing protein</fullName>
    </submittedName>
</protein>
<keyword evidence="4" id="KW-1185">Reference proteome</keyword>
<dbReference type="Pfam" id="PF01928">
    <property type="entry name" value="CYTH"/>
    <property type="match status" value="1"/>
</dbReference>
<dbReference type="PANTHER" id="PTHR40114">
    <property type="entry name" value="SLR0698 PROTEIN"/>
    <property type="match status" value="1"/>
</dbReference>
<sequence>MGIEIERKFLVDHEKWDEEIKPTGTVYRQGYILSDEKRTVRIRVADDVAYITFKGGSTGISRSEFEYTIPVEDGNQILQEMAISSVEKMRYNMEYAGNTWEVDVFTGNNEGLIIAEIELSSEDQQFDRPKWVREEVSDESRYTNALLSVNPFKNWI</sequence>
<dbReference type="InterPro" id="IPR023577">
    <property type="entry name" value="CYTH_domain"/>
</dbReference>
<comment type="caution">
    <text evidence="3">The sequence shown here is derived from an EMBL/GenBank/DDBJ whole genome shotgun (WGS) entry which is preliminary data.</text>
</comment>
<dbReference type="CDD" id="cd07891">
    <property type="entry name" value="CYTH-like_CthTTM-like_1"/>
    <property type="match status" value="1"/>
</dbReference>
<proteinExistence type="predicted"/>
<reference evidence="3" key="1">
    <citation type="submission" date="2020-09" db="EMBL/GenBank/DDBJ databases">
        <title>Novel species of Mucilaginibacter isolated from a glacier on the Tibetan Plateau.</title>
        <authorList>
            <person name="Liu Q."/>
            <person name="Xin Y.-H."/>
        </authorList>
    </citation>
    <scope>NUCLEOTIDE SEQUENCE</scope>
    <source>
        <strain evidence="3">ZB1P21</strain>
    </source>
</reference>
<dbReference type="InterPro" id="IPR012042">
    <property type="entry name" value="NeuTTM/CthTTM-like"/>
</dbReference>
<dbReference type="RefSeq" id="WP_191165210.1">
    <property type="nucleotide sequence ID" value="NZ_JACWMX010000008.1"/>
</dbReference>
<dbReference type="PANTHER" id="PTHR40114:SF1">
    <property type="entry name" value="SLR0698 PROTEIN"/>
    <property type="match status" value="1"/>
</dbReference>
<dbReference type="EMBL" id="JACWMX010000008">
    <property type="protein sequence ID" value="MBD1395017.1"/>
    <property type="molecule type" value="Genomic_DNA"/>
</dbReference>
<gene>
    <name evidence="3" type="ORF">IDJ76_18060</name>
</gene>
<evidence type="ECO:0000256" key="1">
    <source>
        <dbReference type="PIRSR" id="PIRSR016487-1"/>
    </source>
</evidence>
<evidence type="ECO:0000313" key="4">
    <source>
        <dbReference type="Proteomes" id="UP000619078"/>
    </source>
</evidence>
<organism evidence="3 4">
    <name type="scientific">Mucilaginibacter glaciei</name>
    <dbReference type="NCBI Taxonomy" id="2772109"/>
    <lineage>
        <taxon>Bacteria</taxon>
        <taxon>Pseudomonadati</taxon>
        <taxon>Bacteroidota</taxon>
        <taxon>Sphingobacteriia</taxon>
        <taxon>Sphingobacteriales</taxon>
        <taxon>Sphingobacteriaceae</taxon>
        <taxon>Mucilaginibacter</taxon>
    </lineage>
</organism>
<name>A0A926NUV9_9SPHI</name>
<dbReference type="AlphaFoldDB" id="A0A926NUV9"/>
<feature type="active site" description="Proton acceptor" evidence="1">
    <location>
        <position position="31"/>
    </location>
</feature>
<dbReference type="Gene3D" id="2.40.320.10">
    <property type="entry name" value="Hypothetical Protein Pfu-838710-001"/>
    <property type="match status" value="1"/>
</dbReference>
<accession>A0A926NUV9</accession>